<proteinExistence type="predicted"/>
<protein>
    <submittedName>
        <fullName evidence="9">Site-specific recombinase</fullName>
    </submittedName>
</protein>
<keyword evidence="1" id="KW-0229">DNA integration</keyword>
<dbReference type="Pfam" id="PF13408">
    <property type="entry name" value="Zn_ribbon_recom"/>
    <property type="match status" value="1"/>
</dbReference>
<evidence type="ECO:0000313" key="10">
    <source>
        <dbReference type="Proteomes" id="UP000465778"/>
    </source>
</evidence>
<feature type="coiled-coil region" evidence="6">
    <location>
        <begin position="383"/>
        <end position="445"/>
    </location>
</feature>
<dbReference type="Gene3D" id="3.90.1750.20">
    <property type="entry name" value="Putative Large Serine Recombinase, Chain B, Domain 2"/>
    <property type="match status" value="1"/>
</dbReference>
<dbReference type="InterPro" id="IPR006119">
    <property type="entry name" value="Resolv_N"/>
</dbReference>
<evidence type="ECO:0000256" key="5">
    <source>
        <dbReference type="PROSITE-ProRule" id="PRU10137"/>
    </source>
</evidence>
<feature type="domain" description="Resolvase/invertase-type recombinase catalytic" evidence="7">
    <location>
        <begin position="6"/>
        <end position="154"/>
    </location>
</feature>
<dbReference type="SUPFAM" id="SSF53041">
    <property type="entry name" value="Resolvase-like"/>
    <property type="match status" value="1"/>
</dbReference>
<feature type="domain" description="Recombinase" evidence="8">
    <location>
        <begin position="161"/>
        <end position="281"/>
    </location>
</feature>
<dbReference type="InterPro" id="IPR036162">
    <property type="entry name" value="Resolvase-like_N_sf"/>
</dbReference>
<dbReference type="InterPro" id="IPR050639">
    <property type="entry name" value="SSR_resolvase"/>
</dbReference>
<organism evidence="9 10">
    <name type="scientific">Cytobacillus firmus</name>
    <name type="common">Bacillus firmus</name>
    <dbReference type="NCBI Taxonomy" id="1399"/>
    <lineage>
        <taxon>Bacteria</taxon>
        <taxon>Bacillati</taxon>
        <taxon>Bacillota</taxon>
        <taxon>Bacilli</taxon>
        <taxon>Bacillales</taxon>
        <taxon>Bacillaceae</taxon>
        <taxon>Cytobacillus</taxon>
    </lineage>
</organism>
<dbReference type="PROSITE" id="PS00397">
    <property type="entry name" value="RECOMBINASES_1"/>
    <property type="match status" value="1"/>
</dbReference>
<dbReference type="CDD" id="cd00338">
    <property type="entry name" value="Ser_Recombinase"/>
    <property type="match status" value="1"/>
</dbReference>
<dbReference type="Pfam" id="PF00239">
    <property type="entry name" value="Resolvase"/>
    <property type="match status" value="1"/>
</dbReference>
<evidence type="ECO:0000256" key="2">
    <source>
        <dbReference type="ARBA" id="ARBA00023125"/>
    </source>
</evidence>
<dbReference type="SMART" id="SM00857">
    <property type="entry name" value="Resolvase"/>
    <property type="match status" value="1"/>
</dbReference>
<dbReference type="InterPro" id="IPR006118">
    <property type="entry name" value="Recombinase_CS"/>
</dbReference>
<gene>
    <name evidence="9" type="ORF">KIS1582_2654</name>
</gene>
<keyword evidence="6" id="KW-0175">Coiled coil</keyword>
<dbReference type="InterPro" id="IPR025827">
    <property type="entry name" value="Zn_ribbon_recom_dom"/>
</dbReference>
<accession>A0A800MW05</accession>
<dbReference type="InterPro" id="IPR011109">
    <property type="entry name" value="DNA_bind_recombinase_dom"/>
</dbReference>
<evidence type="ECO:0000313" key="9">
    <source>
        <dbReference type="EMBL" id="KAF0823499.1"/>
    </source>
</evidence>
<evidence type="ECO:0000256" key="3">
    <source>
        <dbReference type="ARBA" id="ARBA00023172"/>
    </source>
</evidence>
<evidence type="ECO:0000256" key="4">
    <source>
        <dbReference type="PIRSR" id="PIRSR606118-50"/>
    </source>
</evidence>
<keyword evidence="3" id="KW-0233">DNA recombination</keyword>
<dbReference type="PANTHER" id="PTHR30461">
    <property type="entry name" value="DNA-INVERTASE FROM LAMBDOID PROPHAGE"/>
    <property type="match status" value="1"/>
</dbReference>
<dbReference type="PANTHER" id="PTHR30461:SF23">
    <property type="entry name" value="DNA RECOMBINASE-RELATED"/>
    <property type="match status" value="1"/>
</dbReference>
<evidence type="ECO:0000256" key="6">
    <source>
        <dbReference type="SAM" id="Coils"/>
    </source>
</evidence>
<dbReference type="Proteomes" id="UP000465778">
    <property type="component" value="Unassembled WGS sequence"/>
</dbReference>
<evidence type="ECO:0000259" key="8">
    <source>
        <dbReference type="PROSITE" id="PS51737"/>
    </source>
</evidence>
<feature type="active site" description="O-(5'-phospho-DNA)-serine intermediate" evidence="4 5">
    <location>
        <position position="14"/>
    </location>
</feature>
<dbReference type="GO" id="GO:0000150">
    <property type="term" value="F:DNA strand exchange activity"/>
    <property type="evidence" value="ECO:0007669"/>
    <property type="project" value="InterPro"/>
</dbReference>
<evidence type="ECO:0000256" key="1">
    <source>
        <dbReference type="ARBA" id="ARBA00022908"/>
    </source>
</evidence>
<dbReference type="GO" id="GO:0015074">
    <property type="term" value="P:DNA integration"/>
    <property type="evidence" value="ECO:0007669"/>
    <property type="project" value="UniProtKB-KW"/>
</dbReference>
<comment type="caution">
    <text evidence="9">The sequence shown here is derived from an EMBL/GenBank/DDBJ whole genome shotgun (WGS) entry which is preliminary data.</text>
</comment>
<dbReference type="InterPro" id="IPR038109">
    <property type="entry name" value="DNA_bind_recomb_sf"/>
</dbReference>
<name>A0A800MW05_CYTFI</name>
<dbReference type="GO" id="GO:0003677">
    <property type="term" value="F:DNA binding"/>
    <property type="evidence" value="ECO:0007669"/>
    <property type="project" value="UniProtKB-KW"/>
</dbReference>
<dbReference type="Pfam" id="PF07508">
    <property type="entry name" value="Recombinase"/>
    <property type="match status" value="1"/>
</dbReference>
<dbReference type="PROSITE" id="PS51736">
    <property type="entry name" value="RECOMBINASES_3"/>
    <property type="match status" value="1"/>
</dbReference>
<evidence type="ECO:0000259" key="7">
    <source>
        <dbReference type="PROSITE" id="PS51736"/>
    </source>
</evidence>
<keyword evidence="2" id="KW-0238">DNA-binding</keyword>
<dbReference type="AlphaFoldDB" id="A0A800MW05"/>
<sequence length="628" mass="72348">MDNKTKAVLYARVSTEEQATEGYSINAQKELLYEYANKSNIEIIEEYIDEGKSGKSIEGRPEMKRLLRDAKEENFQAVIIYKLDRLSRKTKDALEIVEKLDFHNVQLISYSENIDTTTPGGKMFFTILSSVAEMERSTIIDRAKMGMIQRAKEGYYNGGRVLGYNSVNKELVINEEEAHIIRLIFDYAEQDLGYKAIVSRINTMGYKTKRGFDFSINTIKQILDNPLYIGKIRFNMYENWAEKHRKGKNKDYILVDGKHEAIIEQEQWNRVQQSRKKRSIKPAQSNNPYILNGLVRCPECGYGMVSGSSKGAKGKKYRYYVCGLFHNKGSKACSAHSIRADRAEEQVFEELERIVSEPYVLKRIVDNVNEKRIDARTPINDEIKILQSKLNKVEVRINNITNQLMDDPSLVAIFKPKLTGLTEEQAELQSKLKALNTELEECDTTPIDAQALHNLLANFDKVIKDAEPEQQKALLRLIIKNIQISKEAPRGIGRHIKKINLYFDFTIEGLEEHTLNLLNTVSMDFIAPVESWMLENEDGKMLSEMMDSLNILPLKDVRFTPINPKSPINLLQQDQLHQLMRKCHFRKRELIICPLQYLLAQTKRPANHKSNLALPVCSQFIKSIRKLF</sequence>
<reference evidence="9 10" key="1">
    <citation type="journal article" date="2020" name="G3 (Bethesda)">
        <title>Whole Genome Sequencing and Comparative Genomics of Two Nematicidal Bacillus Strains Reveals a Wide Range of Possible Virulence Factors.</title>
        <authorList>
            <person name="Susic N."/>
            <person name="Janezic S."/>
            <person name="Rupnik M."/>
            <person name="Geric Stare B."/>
        </authorList>
    </citation>
    <scope>NUCLEOTIDE SEQUENCE [LARGE SCALE GENOMIC DNA]</scope>
    <source>
        <strain evidence="9 10">I-1582</strain>
    </source>
</reference>
<dbReference type="Gene3D" id="3.40.50.1390">
    <property type="entry name" value="Resolvase, N-terminal catalytic domain"/>
    <property type="match status" value="1"/>
</dbReference>
<dbReference type="EMBL" id="VDEM01000029">
    <property type="protein sequence ID" value="KAF0823499.1"/>
    <property type="molecule type" value="Genomic_DNA"/>
</dbReference>
<dbReference type="PROSITE" id="PS51737">
    <property type="entry name" value="RECOMBINASE_DNA_BIND"/>
    <property type="match status" value="1"/>
</dbReference>
<dbReference type="OrthoDB" id="9811097at2"/>